<feature type="compositionally biased region" description="Basic and acidic residues" evidence="1">
    <location>
        <begin position="125"/>
        <end position="143"/>
    </location>
</feature>
<feature type="region of interest" description="Disordered" evidence="1">
    <location>
        <begin position="44"/>
        <end position="73"/>
    </location>
</feature>
<evidence type="ECO:0000256" key="1">
    <source>
        <dbReference type="SAM" id="MobiDB-lite"/>
    </source>
</evidence>
<protein>
    <submittedName>
        <fullName evidence="2">Uncharacterized protein</fullName>
    </submittedName>
</protein>
<gene>
    <name evidence="2" type="ORF">B0H15DRAFT_488651</name>
</gene>
<feature type="region of interest" description="Disordered" evidence="1">
    <location>
        <begin position="1"/>
        <end position="32"/>
    </location>
</feature>
<evidence type="ECO:0000313" key="2">
    <source>
        <dbReference type="EMBL" id="KAJ7080211.1"/>
    </source>
</evidence>
<dbReference type="AlphaFoldDB" id="A0AAD6TUL4"/>
<organism evidence="2 3">
    <name type="scientific">Mycena belliarum</name>
    <dbReference type="NCBI Taxonomy" id="1033014"/>
    <lineage>
        <taxon>Eukaryota</taxon>
        <taxon>Fungi</taxon>
        <taxon>Dikarya</taxon>
        <taxon>Basidiomycota</taxon>
        <taxon>Agaricomycotina</taxon>
        <taxon>Agaricomycetes</taxon>
        <taxon>Agaricomycetidae</taxon>
        <taxon>Agaricales</taxon>
        <taxon>Marasmiineae</taxon>
        <taxon>Mycenaceae</taxon>
        <taxon>Mycena</taxon>
    </lineage>
</organism>
<sequence length="282" mass="30527">MKRCTYRAIASPLSPRHRPGPSPPQERPIGRLTSCRATRAAIRRLRGSQSAHDAKARLRGPPTTRLQGKKEADAMGRLGAVLGSRGAVYGVCGRAQRSGGQQTKEAASARRSRVRGGSDGGSAGKEGRGGAPEERERRHEHECCPACGAELGPPRPSPAAASPPMPVESAAVPSLPKSPVWHLPRPQAQAQAEGEATRPDSEARFATMSTRRQDAAGDEASTALRQWEEKGVGRGRAGKETDSAPRHRRRAPPYRDVRAAYIHTFPVPARFPQNRRRRRHTP</sequence>
<name>A0AAD6TUL4_9AGAR</name>
<evidence type="ECO:0000313" key="3">
    <source>
        <dbReference type="Proteomes" id="UP001222325"/>
    </source>
</evidence>
<comment type="caution">
    <text evidence="2">The sequence shown here is derived from an EMBL/GenBank/DDBJ whole genome shotgun (WGS) entry which is preliminary data.</text>
</comment>
<feature type="region of interest" description="Disordered" evidence="1">
    <location>
        <begin position="94"/>
        <end position="257"/>
    </location>
</feature>
<accession>A0AAD6TUL4</accession>
<keyword evidence="3" id="KW-1185">Reference proteome</keyword>
<reference evidence="2" key="1">
    <citation type="submission" date="2023-03" db="EMBL/GenBank/DDBJ databases">
        <title>Massive genome expansion in bonnet fungi (Mycena s.s.) driven by repeated elements and novel gene families across ecological guilds.</title>
        <authorList>
            <consortium name="Lawrence Berkeley National Laboratory"/>
            <person name="Harder C.B."/>
            <person name="Miyauchi S."/>
            <person name="Viragh M."/>
            <person name="Kuo A."/>
            <person name="Thoen E."/>
            <person name="Andreopoulos B."/>
            <person name="Lu D."/>
            <person name="Skrede I."/>
            <person name="Drula E."/>
            <person name="Henrissat B."/>
            <person name="Morin E."/>
            <person name="Kohler A."/>
            <person name="Barry K."/>
            <person name="LaButti K."/>
            <person name="Morin E."/>
            <person name="Salamov A."/>
            <person name="Lipzen A."/>
            <person name="Mereny Z."/>
            <person name="Hegedus B."/>
            <person name="Baldrian P."/>
            <person name="Stursova M."/>
            <person name="Weitz H."/>
            <person name="Taylor A."/>
            <person name="Grigoriev I.V."/>
            <person name="Nagy L.G."/>
            <person name="Martin F."/>
            <person name="Kauserud H."/>
        </authorList>
    </citation>
    <scope>NUCLEOTIDE SEQUENCE</scope>
    <source>
        <strain evidence="2">CBHHK173m</strain>
    </source>
</reference>
<dbReference type="EMBL" id="JARJCN010000056">
    <property type="protein sequence ID" value="KAJ7080211.1"/>
    <property type="molecule type" value="Genomic_DNA"/>
</dbReference>
<proteinExistence type="predicted"/>
<dbReference type="Proteomes" id="UP001222325">
    <property type="component" value="Unassembled WGS sequence"/>
</dbReference>
<feature type="compositionally biased region" description="Basic and acidic residues" evidence="1">
    <location>
        <begin position="226"/>
        <end position="245"/>
    </location>
</feature>
<feature type="compositionally biased region" description="Pro residues" evidence="1">
    <location>
        <begin position="153"/>
        <end position="166"/>
    </location>
</feature>